<keyword evidence="3" id="KW-1185">Reference proteome</keyword>
<name>A0A8J8T974_HALGN</name>
<evidence type="ECO:0000313" key="2">
    <source>
        <dbReference type="EMBL" id="TNV85953.1"/>
    </source>
</evidence>
<reference evidence="2" key="1">
    <citation type="submission" date="2019-06" db="EMBL/GenBank/DDBJ databases">
        <authorList>
            <person name="Zheng W."/>
        </authorList>
    </citation>
    <scope>NUCLEOTIDE SEQUENCE</scope>
    <source>
        <strain evidence="2">QDHG01</strain>
    </source>
</reference>
<feature type="transmembrane region" description="Helical" evidence="1">
    <location>
        <begin position="36"/>
        <end position="55"/>
    </location>
</feature>
<accession>A0A8J8T974</accession>
<keyword evidence="1" id="KW-0472">Membrane</keyword>
<sequence length="187" mass="20955">MGNKGKGIKGQWVTITLVKWTILSVILVFLRDYSSIQLLLLTPLLFFSQCLIIITKPNPVPLENHMSLFNEIMTSIYLYILYTLTDYTGRNEVKVECGNVLLGVVLFTIAANLIKVLVQVCRGIKCKKKVSPSTNVVKLNPTAITSFTDHSISDDFVAEQFSVPKKVVRTPATVSKPVKLNHKVVRY</sequence>
<feature type="transmembrane region" description="Helical" evidence="1">
    <location>
        <begin position="100"/>
        <end position="118"/>
    </location>
</feature>
<evidence type="ECO:0000256" key="1">
    <source>
        <dbReference type="SAM" id="Phobius"/>
    </source>
</evidence>
<dbReference type="AlphaFoldDB" id="A0A8J8T974"/>
<keyword evidence="1" id="KW-0812">Transmembrane</keyword>
<protein>
    <submittedName>
        <fullName evidence="2">Uncharacterized protein</fullName>
    </submittedName>
</protein>
<gene>
    <name evidence="2" type="ORF">FGO68_gene8492</name>
</gene>
<dbReference type="EMBL" id="RRYP01001434">
    <property type="protein sequence ID" value="TNV85953.1"/>
    <property type="molecule type" value="Genomic_DNA"/>
</dbReference>
<organism evidence="2 3">
    <name type="scientific">Halteria grandinella</name>
    <dbReference type="NCBI Taxonomy" id="5974"/>
    <lineage>
        <taxon>Eukaryota</taxon>
        <taxon>Sar</taxon>
        <taxon>Alveolata</taxon>
        <taxon>Ciliophora</taxon>
        <taxon>Intramacronucleata</taxon>
        <taxon>Spirotrichea</taxon>
        <taxon>Stichotrichia</taxon>
        <taxon>Sporadotrichida</taxon>
        <taxon>Halteriidae</taxon>
        <taxon>Halteria</taxon>
    </lineage>
</organism>
<keyword evidence="1" id="KW-1133">Transmembrane helix</keyword>
<proteinExistence type="predicted"/>
<comment type="caution">
    <text evidence="2">The sequence shown here is derived from an EMBL/GenBank/DDBJ whole genome shotgun (WGS) entry which is preliminary data.</text>
</comment>
<evidence type="ECO:0000313" key="3">
    <source>
        <dbReference type="Proteomes" id="UP000785679"/>
    </source>
</evidence>
<feature type="transmembrane region" description="Helical" evidence="1">
    <location>
        <begin position="12"/>
        <end position="30"/>
    </location>
</feature>
<dbReference type="Proteomes" id="UP000785679">
    <property type="component" value="Unassembled WGS sequence"/>
</dbReference>
<feature type="transmembrane region" description="Helical" evidence="1">
    <location>
        <begin position="67"/>
        <end position="85"/>
    </location>
</feature>